<organism evidence="1">
    <name type="scientific">uncultured Pyrinomonadaceae bacterium</name>
    <dbReference type="NCBI Taxonomy" id="2283094"/>
    <lineage>
        <taxon>Bacteria</taxon>
        <taxon>Pseudomonadati</taxon>
        <taxon>Acidobacteriota</taxon>
        <taxon>Blastocatellia</taxon>
        <taxon>Blastocatellales</taxon>
        <taxon>Pyrinomonadaceae</taxon>
        <taxon>environmental samples</taxon>
    </lineage>
</organism>
<reference evidence="1" key="1">
    <citation type="submission" date="2020-02" db="EMBL/GenBank/DDBJ databases">
        <authorList>
            <person name="Meier V. D."/>
        </authorList>
    </citation>
    <scope>NUCLEOTIDE SEQUENCE</scope>
    <source>
        <strain evidence="1">AVDCRST_MAG74</strain>
    </source>
</reference>
<sequence length="635" mass="71019">MKKTRLFLRLTVTAVLPVAICLTQQTQISAQTKPSFEKPSAPVSTAALKSEIKDFTAREISLHFADIKSLTPPPDRVMNALTVGEFSWGSFARALAAQADLGGSRTIAGKDTARAIAEMGLIEARNGGKAFSQLYSTLALRHYGADLPKNAVWQSLSEAEKKEWNALLDPARFYDVKTRSVINLPENYLGVAARVAAMSWQMGVLKDRAFLDSVVERAAEQFTSGAIYSDDNPKTGRYDRYSNEYARFCWDAAEIAGRRDILEKLKPSLKEQMKLWWDLVSPEGYGYNWGRSQGLVSYLDTLEIAAFLGEHPEFRPAPLGDIASIYNLAWRWVRKDYSNQTHLFTVFAYGRGNYSYINPSREWQQTGTSFGKIILANDNFMKVLERENLTQIPPAPKLSDVARFEFFEKKKDRQYGVWLVRQGTFQFALPVTTGTKPAIADYLPAPYGLLGLSAPVEEVYPSLVPFLELSDGKTYATSEGADEIVPASDGKSLKIIWRKWGRVGSKSGETFANGLTSEIEFKIENNKLVRRETLTADKDLTIKKWRVAVPTTADKMHSDTKNGQRIDYLSGREGTLAITVKSDWKTNHEITATGDSRLGKGVLGAIPLHLIYESNDLQLKKGQNLTWEMSLELVK</sequence>
<protein>
    <submittedName>
        <fullName evidence="1">Uncharacterized protein</fullName>
    </submittedName>
</protein>
<evidence type="ECO:0000313" key="1">
    <source>
        <dbReference type="EMBL" id="CAA9385780.1"/>
    </source>
</evidence>
<gene>
    <name evidence="1" type="ORF">AVDCRST_MAG74-677</name>
</gene>
<accession>A0A6J4NED9</accession>
<dbReference type="AlphaFoldDB" id="A0A6J4NED9"/>
<dbReference type="EMBL" id="CADCUR010000051">
    <property type="protein sequence ID" value="CAA9385780.1"/>
    <property type="molecule type" value="Genomic_DNA"/>
</dbReference>
<proteinExistence type="predicted"/>
<name>A0A6J4NED9_9BACT</name>